<feature type="chain" id="PRO_5045141098" evidence="5">
    <location>
        <begin position="22"/>
        <end position="116"/>
    </location>
</feature>
<name>A0ABV7VZT5_9BURK</name>
<evidence type="ECO:0000256" key="5">
    <source>
        <dbReference type="SAM" id="SignalP"/>
    </source>
</evidence>
<keyword evidence="3 4" id="KW-0408">Iron</keyword>
<keyword evidence="5" id="KW-0732">Signal</keyword>
<dbReference type="SUPFAM" id="SSF46626">
    <property type="entry name" value="Cytochrome c"/>
    <property type="match status" value="1"/>
</dbReference>
<sequence>MTVRAAAVLSALLLGPVLAFAQSEPSPDASRSRELVRMVRQDCGSCHGMRLTGGLGPALTREALADFPLDSLAAVIFHGRPGTPMPPWKAMLSEPEARWIAVRLQQGFPEEVVKAP</sequence>
<evidence type="ECO:0000256" key="2">
    <source>
        <dbReference type="ARBA" id="ARBA00022723"/>
    </source>
</evidence>
<organism evidence="7 8">
    <name type="scientific">Hydrogenophaga luteola</name>
    <dbReference type="NCBI Taxonomy" id="1591122"/>
    <lineage>
        <taxon>Bacteria</taxon>
        <taxon>Pseudomonadati</taxon>
        <taxon>Pseudomonadota</taxon>
        <taxon>Betaproteobacteria</taxon>
        <taxon>Burkholderiales</taxon>
        <taxon>Comamonadaceae</taxon>
        <taxon>Hydrogenophaga</taxon>
    </lineage>
</organism>
<feature type="signal peptide" evidence="5">
    <location>
        <begin position="1"/>
        <end position="21"/>
    </location>
</feature>
<dbReference type="Gene3D" id="1.10.760.10">
    <property type="entry name" value="Cytochrome c-like domain"/>
    <property type="match status" value="1"/>
</dbReference>
<comment type="caution">
    <text evidence="7">The sequence shown here is derived from an EMBL/GenBank/DDBJ whole genome shotgun (WGS) entry which is preliminary data.</text>
</comment>
<reference evidence="8" key="1">
    <citation type="journal article" date="2019" name="Int. J. Syst. Evol. Microbiol.">
        <title>The Global Catalogue of Microorganisms (GCM) 10K type strain sequencing project: providing services to taxonomists for standard genome sequencing and annotation.</title>
        <authorList>
            <consortium name="The Broad Institute Genomics Platform"/>
            <consortium name="The Broad Institute Genome Sequencing Center for Infectious Disease"/>
            <person name="Wu L."/>
            <person name="Ma J."/>
        </authorList>
    </citation>
    <scope>NUCLEOTIDE SEQUENCE [LARGE SCALE GENOMIC DNA]</scope>
    <source>
        <strain evidence="8">KCTC 42501</strain>
    </source>
</reference>
<dbReference type="InterPro" id="IPR009056">
    <property type="entry name" value="Cyt_c-like_dom"/>
</dbReference>
<protein>
    <submittedName>
        <fullName evidence="7">C-type cytochrome</fullName>
    </submittedName>
</protein>
<gene>
    <name evidence="7" type="ORF">ACFOPI_05380</name>
</gene>
<accession>A0ABV7VZT5</accession>
<evidence type="ECO:0000256" key="3">
    <source>
        <dbReference type="ARBA" id="ARBA00023004"/>
    </source>
</evidence>
<evidence type="ECO:0000313" key="8">
    <source>
        <dbReference type="Proteomes" id="UP001595729"/>
    </source>
</evidence>
<dbReference type="Pfam" id="PF13442">
    <property type="entry name" value="Cytochrome_CBB3"/>
    <property type="match status" value="1"/>
</dbReference>
<dbReference type="PROSITE" id="PS51007">
    <property type="entry name" value="CYTC"/>
    <property type="match status" value="1"/>
</dbReference>
<evidence type="ECO:0000259" key="6">
    <source>
        <dbReference type="PROSITE" id="PS51007"/>
    </source>
</evidence>
<evidence type="ECO:0000256" key="1">
    <source>
        <dbReference type="ARBA" id="ARBA00022617"/>
    </source>
</evidence>
<keyword evidence="2 4" id="KW-0479">Metal-binding</keyword>
<dbReference type="EMBL" id="JBHRXX010000002">
    <property type="protein sequence ID" value="MFC3683015.1"/>
    <property type="molecule type" value="Genomic_DNA"/>
</dbReference>
<keyword evidence="8" id="KW-1185">Reference proteome</keyword>
<evidence type="ECO:0000256" key="4">
    <source>
        <dbReference type="PROSITE-ProRule" id="PRU00433"/>
    </source>
</evidence>
<dbReference type="InterPro" id="IPR036909">
    <property type="entry name" value="Cyt_c-like_dom_sf"/>
</dbReference>
<proteinExistence type="predicted"/>
<dbReference type="Proteomes" id="UP001595729">
    <property type="component" value="Unassembled WGS sequence"/>
</dbReference>
<feature type="domain" description="Cytochrome c" evidence="6">
    <location>
        <begin position="27"/>
        <end position="108"/>
    </location>
</feature>
<keyword evidence="1 4" id="KW-0349">Heme</keyword>
<dbReference type="RefSeq" id="WP_382171813.1">
    <property type="nucleotide sequence ID" value="NZ_JBHRXX010000002.1"/>
</dbReference>
<evidence type="ECO:0000313" key="7">
    <source>
        <dbReference type="EMBL" id="MFC3683015.1"/>
    </source>
</evidence>